<comment type="caution">
    <text evidence="6">The sequence shown here is derived from an EMBL/GenBank/DDBJ whole genome shotgun (WGS) entry which is preliminary data.</text>
</comment>
<name>A0ABD3RCL8_9STRA</name>
<protein>
    <recommendedName>
        <fullName evidence="3">3-methyl-2-oxobutanoate hydroxymethyltransferase</fullName>
        <ecNumber evidence="3">2.1.2.11</ecNumber>
    </recommendedName>
</protein>
<dbReference type="AlphaFoldDB" id="A0ABD3RCL8"/>
<evidence type="ECO:0000313" key="6">
    <source>
        <dbReference type="EMBL" id="KAL3809166.1"/>
    </source>
</evidence>
<gene>
    <name evidence="6" type="ORF">ACHAXA_004665</name>
</gene>
<evidence type="ECO:0000256" key="5">
    <source>
        <dbReference type="ARBA" id="ARBA00049172"/>
    </source>
</evidence>
<keyword evidence="4" id="KW-0808">Transferase</keyword>
<keyword evidence="7" id="KW-1185">Reference proteome</keyword>
<sequence length="548" mass="59828">MLSSSVLGRLIFADRRPRLVSLGGRAASSSMELDLMFDAMLSSSVLGRLIFADRRPRLVSLGGRAASSSMELARRQVTSSSTSLASHLPIIRVAGYGRDASSHPRNDSTFPPFAIHPGQHHHPRPSIVTFWPSIDKYASATRFASRGGGGGFGGCDGRFRCRRVTRQTRGASSTRHRRSGYNVRTIQPSTMSASTPTTTMRRVMSTSADTSSTTATSTMTKKPGKVTTLHIHAKKRRNEKITMVTAYDYPSAMHVDRAGIDIVLVGDSCAMVELGFETTLPITLDEMIYHCQAVKRGAPNRPLLIGDMPFGSYEYRDVDVALRNAYRMVKEGGMDAVKFEGGTVARSRIVRHVVQGGIAVLGHVGLTPQAINVLGGFRAQGRTAIRARSILDEALRLQDAGAFAIVLECMPANVADVITRELEIPTIGIGAGGGTSGQVLVFHDLLGMSSHPHHEEFVPKFCKKYASVGIHINDGLDRFKKEVEDGSFPGREYSPYVMTKEEESSFNDLMARENRQERCSRLGTDDEIATSDLVRQDGSDEMNLYGNK</sequence>
<dbReference type="HAMAP" id="MF_00156">
    <property type="entry name" value="PanB"/>
    <property type="match status" value="1"/>
</dbReference>
<comment type="catalytic activity">
    <reaction evidence="5">
        <text>(6R)-5,10-methylene-5,6,7,8-tetrahydrofolate + 3-methyl-2-oxobutanoate + H2O = 2-dehydropantoate + (6S)-5,6,7,8-tetrahydrofolate</text>
        <dbReference type="Rhea" id="RHEA:11824"/>
        <dbReference type="ChEBI" id="CHEBI:11561"/>
        <dbReference type="ChEBI" id="CHEBI:11851"/>
        <dbReference type="ChEBI" id="CHEBI:15377"/>
        <dbReference type="ChEBI" id="CHEBI:15636"/>
        <dbReference type="ChEBI" id="CHEBI:57453"/>
        <dbReference type="EC" id="2.1.2.11"/>
    </reaction>
</comment>
<organism evidence="6 7">
    <name type="scientific">Cyclostephanos tholiformis</name>
    <dbReference type="NCBI Taxonomy" id="382380"/>
    <lineage>
        <taxon>Eukaryota</taxon>
        <taxon>Sar</taxon>
        <taxon>Stramenopiles</taxon>
        <taxon>Ochrophyta</taxon>
        <taxon>Bacillariophyta</taxon>
        <taxon>Coscinodiscophyceae</taxon>
        <taxon>Thalassiosirophycidae</taxon>
        <taxon>Stephanodiscales</taxon>
        <taxon>Stephanodiscaceae</taxon>
        <taxon>Cyclostephanos</taxon>
    </lineage>
</organism>
<comment type="similarity">
    <text evidence="2">Belongs to the PanB family.</text>
</comment>
<dbReference type="Proteomes" id="UP001530377">
    <property type="component" value="Unassembled WGS sequence"/>
</dbReference>
<dbReference type="PANTHER" id="PTHR20881">
    <property type="entry name" value="3-METHYL-2-OXOBUTANOATE HYDROXYMETHYLTRANSFERASE"/>
    <property type="match status" value="1"/>
</dbReference>
<comment type="pathway">
    <text evidence="1">Cofactor biosynthesis; (R)-pantothenate biosynthesis; (R)-pantoate from 3-methyl-2-oxobutanoate: step 1/2.</text>
</comment>
<accession>A0ABD3RCL8</accession>
<dbReference type="NCBIfam" id="NF001452">
    <property type="entry name" value="PRK00311.1"/>
    <property type="match status" value="1"/>
</dbReference>
<dbReference type="EMBL" id="JALLPB020000434">
    <property type="protein sequence ID" value="KAL3809166.1"/>
    <property type="molecule type" value="Genomic_DNA"/>
</dbReference>
<evidence type="ECO:0000256" key="2">
    <source>
        <dbReference type="ARBA" id="ARBA00008676"/>
    </source>
</evidence>
<evidence type="ECO:0000256" key="1">
    <source>
        <dbReference type="ARBA" id="ARBA00005033"/>
    </source>
</evidence>
<dbReference type="InterPro" id="IPR040442">
    <property type="entry name" value="Pyrv_kinase-like_dom_sf"/>
</dbReference>
<dbReference type="Gene3D" id="3.20.20.60">
    <property type="entry name" value="Phosphoenolpyruvate-binding domains"/>
    <property type="match status" value="1"/>
</dbReference>
<dbReference type="FunFam" id="3.20.20.60:FF:000003">
    <property type="entry name" value="3-methyl-2-oxobutanoate hydroxymethyltransferase"/>
    <property type="match status" value="1"/>
</dbReference>
<proteinExistence type="inferred from homology"/>
<reference evidence="6 7" key="1">
    <citation type="submission" date="2024-10" db="EMBL/GenBank/DDBJ databases">
        <title>Updated reference genomes for cyclostephanoid diatoms.</title>
        <authorList>
            <person name="Roberts W.R."/>
            <person name="Alverson A.J."/>
        </authorList>
    </citation>
    <scope>NUCLEOTIDE SEQUENCE [LARGE SCALE GENOMIC DNA]</scope>
    <source>
        <strain evidence="6 7">AJA228-03</strain>
    </source>
</reference>
<evidence type="ECO:0000313" key="7">
    <source>
        <dbReference type="Proteomes" id="UP001530377"/>
    </source>
</evidence>
<evidence type="ECO:0000256" key="4">
    <source>
        <dbReference type="ARBA" id="ARBA00022679"/>
    </source>
</evidence>
<dbReference type="Pfam" id="PF02548">
    <property type="entry name" value="Pantoate_transf"/>
    <property type="match status" value="1"/>
</dbReference>
<dbReference type="PANTHER" id="PTHR20881:SF0">
    <property type="entry name" value="3-METHYL-2-OXOBUTANOATE HYDROXYMETHYLTRANSFERASE"/>
    <property type="match status" value="1"/>
</dbReference>
<dbReference type="SUPFAM" id="SSF51621">
    <property type="entry name" value="Phosphoenolpyruvate/pyruvate domain"/>
    <property type="match status" value="1"/>
</dbReference>
<dbReference type="InterPro" id="IPR015813">
    <property type="entry name" value="Pyrv/PenolPyrv_kinase-like_dom"/>
</dbReference>
<dbReference type="InterPro" id="IPR003700">
    <property type="entry name" value="Pantoate_hydroxy_MeTrfase"/>
</dbReference>
<dbReference type="NCBIfam" id="TIGR00222">
    <property type="entry name" value="panB"/>
    <property type="match status" value="1"/>
</dbReference>
<dbReference type="CDD" id="cd06557">
    <property type="entry name" value="KPHMT-like"/>
    <property type="match status" value="1"/>
</dbReference>
<evidence type="ECO:0000256" key="3">
    <source>
        <dbReference type="ARBA" id="ARBA00012618"/>
    </source>
</evidence>
<dbReference type="GO" id="GO:0003864">
    <property type="term" value="F:3-methyl-2-oxobutanoate hydroxymethyltransferase activity"/>
    <property type="evidence" value="ECO:0007669"/>
    <property type="project" value="UniProtKB-EC"/>
</dbReference>
<dbReference type="EC" id="2.1.2.11" evidence="3"/>